<evidence type="ECO:0000256" key="1">
    <source>
        <dbReference type="ARBA" id="ARBA00004141"/>
    </source>
</evidence>
<dbReference type="Gene3D" id="1.20.1740.10">
    <property type="entry name" value="Amino acid/polyamine transporter I"/>
    <property type="match status" value="1"/>
</dbReference>
<keyword evidence="5 6" id="KW-0472">Membrane</keyword>
<dbReference type="PANTHER" id="PTHR45649:SF14">
    <property type="entry name" value="GABA PERMEASE"/>
    <property type="match status" value="1"/>
</dbReference>
<evidence type="ECO:0000256" key="4">
    <source>
        <dbReference type="ARBA" id="ARBA00022989"/>
    </source>
</evidence>
<evidence type="ECO:0000313" key="7">
    <source>
        <dbReference type="EMBL" id="CAG8972721.1"/>
    </source>
</evidence>
<accession>A0A9N9Q414</accession>
<dbReference type="OrthoDB" id="4476201at2759"/>
<comment type="caution">
    <text evidence="7">The sequence shown here is derived from an EMBL/GenBank/DDBJ whole genome shotgun (WGS) entry which is preliminary data.</text>
</comment>
<dbReference type="Pfam" id="PF13520">
    <property type="entry name" value="AA_permease_2"/>
    <property type="match status" value="1"/>
</dbReference>
<feature type="transmembrane region" description="Helical" evidence="6">
    <location>
        <begin position="178"/>
        <end position="200"/>
    </location>
</feature>
<reference evidence="7" key="1">
    <citation type="submission" date="2021-07" db="EMBL/GenBank/DDBJ databases">
        <authorList>
            <person name="Durling M."/>
        </authorList>
    </citation>
    <scope>NUCLEOTIDE SEQUENCE</scope>
</reference>
<organism evidence="7 8">
    <name type="scientific">Hymenoscyphus albidus</name>
    <dbReference type="NCBI Taxonomy" id="595503"/>
    <lineage>
        <taxon>Eukaryota</taxon>
        <taxon>Fungi</taxon>
        <taxon>Dikarya</taxon>
        <taxon>Ascomycota</taxon>
        <taxon>Pezizomycotina</taxon>
        <taxon>Leotiomycetes</taxon>
        <taxon>Helotiales</taxon>
        <taxon>Helotiaceae</taxon>
        <taxon>Hymenoscyphus</taxon>
    </lineage>
</organism>
<name>A0A9N9Q414_9HELO</name>
<feature type="transmembrane region" description="Helical" evidence="6">
    <location>
        <begin position="146"/>
        <end position="166"/>
    </location>
</feature>
<proteinExistence type="predicted"/>
<dbReference type="Proteomes" id="UP000701801">
    <property type="component" value="Unassembled WGS sequence"/>
</dbReference>
<keyword evidence="2" id="KW-0813">Transport</keyword>
<keyword evidence="3 6" id="KW-0812">Transmembrane</keyword>
<dbReference type="EMBL" id="CAJVRM010000054">
    <property type="protein sequence ID" value="CAG8972721.1"/>
    <property type="molecule type" value="Genomic_DNA"/>
</dbReference>
<feature type="transmembrane region" description="Helical" evidence="6">
    <location>
        <begin position="25"/>
        <end position="49"/>
    </location>
</feature>
<feature type="transmembrane region" description="Helical" evidence="6">
    <location>
        <begin position="220"/>
        <end position="244"/>
    </location>
</feature>
<dbReference type="GO" id="GO:0022857">
    <property type="term" value="F:transmembrane transporter activity"/>
    <property type="evidence" value="ECO:0007669"/>
    <property type="project" value="InterPro"/>
</dbReference>
<gene>
    <name evidence="7" type="ORF">HYALB_00008636</name>
</gene>
<comment type="subcellular location">
    <subcellularLocation>
        <location evidence="1">Membrane</location>
        <topology evidence="1">Multi-pass membrane protein</topology>
    </subcellularLocation>
</comment>
<evidence type="ECO:0000256" key="2">
    <source>
        <dbReference type="ARBA" id="ARBA00022448"/>
    </source>
</evidence>
<dbReference type="PANTHER" id="PTHR45649">
    <property type="entry name" value="AMINO-ACID PERMEASE BAT1"/>
    <property type="match status" value="1"/>
</dbReference>
<keyword evidence="4 6" id="KW-1133">Transmembrane helix</keyword>
<sequence length="300" mass="32615">MDDADAAELARLGHRSELKRSFSPLSMLGLAFAILNSWTALSASLSLALPSGGSTSVLWGLITAGLCNLCLATSLAEFLSAYPTAGGQYHWVAVISWRSWVPLLMDHWLDQCQRMDCLSGFRGSVRQSTHSWAISLFNPNYVSQRWHQFLIYIGYNLVAFLINAFMTGVLPLITRSSFIWSILGFFVICVTVLSTASPNYSSAEFVFTDFRNETGWPDGIAWLLGLLQAGLGLTGFDAVAHMIEEIPNAAVEGPKIMIACLAIGIFTGFIFLMVLLFVAGQIDGPEGVISSSAGPLLQIF</sequence>
<dbReference type="InterPro" id="IPR002293">
    <property type="entry name" value="AA/rel_permease1"/>
</dbReference>
<evidence type="ECO:0000256" key="6">
    <source>
        <dbReference type="SAM" id="Phobius"/>
    </source>
</evidence>
<evidence type="ECO:0000313" key="8">
    <source>
        <dbReference type="Proteomes" id="UP000701801"/>
    </source>
</evidence>
<feature type="transmembrane region" description="Helical" evidence="6">
    <location>
        <begin position="56"/>
        <end position="76"/>
    </location>
</feature>
<keyword evidence="8" id="KW-1185">Reference proteome</keyword>
<evidence type="ECO:0000256" key="5">
    <source>
        <dbReference type="ARBA" id="ARBA00023136"/>
    </source>
</evidence>
<dbReference type="GO" id="GO:0016020">
    <property type="term" value="C:membrane"/>
    <property type="evidence" value="ECO:0007669"/>
    <property type="project" value="UniProtKB-SubCell"/>
</dbReference>
<evidence type="ECO:0000256" key="3">
    <source>
        <dbReference type="ARBA" id="ARBA00022692"/>
    </source>
</evidence>
<protein>
    <submittedName>
        <fullName evidence="7">Uncharacterized protein</fullName>
    </submittedName>
</protein>
<dbReference type="AlphaFoldDB" id="A0A9N9Q414"/>
<feature type="transmembrane region" description="Helical" evidence="6">
    <location>
        <begin position="256"/>
        <end position="279"/>
    </location>
</feature>